<comment type="caution">
    <text evidence="2">The sequence shown here is derived from an EMBL/GenBank/DDBJ whole genome shotgun (WGS) entry which is preliminary data.</text>
</comment>
<proteinExistence type="predicted"/>
<organism evidence="2 3">
    <name type="scientific">Fusarium longipes</name>
    <dbReference type="NCBI Taxonomy" id="694270"/>
    <lineage>
        <taxon>Eukaryota</taxon>
        <taxon>Fungi</taxon>
        <taxon>Dikarya</taxon>
        <taxon>Ascomycota</taxon>
        <taxon>Pezizomycotina</taxon>
        <taxon>Sordariomycetes</taxon>
        <taxon>Hypocreomycetidae</taxon>
        <taxon>Hypocreales</taxon>
        <taxon>Nectriaceae</taxon>
        <taxon>Fusarium</taxon>
    </lineage>
</organism>
<dbReference type="EMBL" id="PXOG01000296">
    <property type="protein sequence ID" value="RGP62049.1"/>
    <property type="molecule type" value="Genomic_DNA"/>
</dbReference>
<evidence type="ECO:0000256" key="1">
    <source>
        <dbReference type="SAM" id="Coils"/>
    </source>
</evidence>
<sequence length="127" mass="14423">MARGNAANYSRNEESDPGVIGIQAQNQLIQLKKERNDRMSEIVQETATEMANLRSRAAAFQQDRRTTELEVVASAVARVMEAIERRKDIEQQMKTLVDQVGSSAQAIEEMMKMGFKGREDDVKKTRY</sequence>
<name>A0A395RQJ7_9HYPO</name>
<dbReference type="AlphaFoldDB" id="A0A395RQJ7"/>
<evidence type="ECO:0000313" key="3">
    <source>
        <dbReference type="Proteomes" id="UP000266234"/>
    </source>
</evidence>
<evidence type="ECO:0000313" key="2">
    <source>
        <dbReference type="EMBL" id="RGP62049.1"/>
    </source>
</evidence>
<dbReference type="OrthoDB" id="4923153at2759"/>
<keyword evidence="1" id="KW-0175">Coiled coil</keyword>
<reference evidence="2 3" key="1">
    <citation type="journal article" date="2018" name="PLoS Pathog.">
        <title>Evolution of structural diversity of trichothecenes, a family of toxins produced by plant pathogenic and entomopathogenic fungi.</title>
        <authorList>
            <person name="Proctor R.H."/>
            <person name="McCormick S.P."/>
            <person name="Kim H.S."/>
            <person name="Cardoza R.E."/>
            <person name="Stanley A.M."/>
            <person name="Lindo L."/>
            <person name="Kelly A."/>
            <person name="Brown D.W."/>
            <person name="Lee T."/>
            <person name="Vaughan M.M."/>
            <person name="Alexander N.J."/>
            <person name="Busman M."/>
            <person name="Gutierrez S."/>
        </authorList>
    </citation>
    <scope>NUCLEOTIDE SEQUENCE [LARGE SCALE GENOMIC DNA]</scope>
    <source>
        <strain evidence="2 3">NRRL 20695</strain>
    </source>
</reference>
<accession>A0A395RQJ7</accession>
<feature type="coiled-coil region" evidence="1">
    <location>
        <begin position="43"/>
        <end position="99"/>
    </location>
</feature>
<keyword evidence="3" id="KW-1185">Reference proteome</keyword>
<dbReference type="Proteomes" id="UP000266234">
    <property type="component" value="Unassembled WGS sequence"/>
</dbReference>
<gene>
    <name evidence="2" type="ORF">FLONG3_10352</name>
</gene>
<protein>
    <submittedName>
        <fullName evidence="2">T-complex 1</fullName>
    </submittedName>
</protein>